<evidence type="ECO:0000313" key="4">
    <source>
        <dbReference type="Proteomes" id="UP000613740"/>
    </source>
</evidence>
<accession>A0A836B787</accession>
<dbReference type="AlphaFoldDB" id="A0A836B787"/>
<reference evidence="3" key="1">
    <citation type="journal article" date="2020" name="bioRxiv">
        <title>Comparative genomics of Chlamydomonas.</title>
        <authorList>
            <person name="Craig R.J."/>
            <person name="Hasan A.R."/>
            <person name="Ness R.W."/>
            <person name="Keightley P.D."/>
        </authorList>
    </citation>
    <scope>NUCLEOTIDE SEQUENCE</scope>
    <source>
        <strain evidence="3">CCAP 11/173</strain>
    </source>
</reference>
<dbReference type="PROSITE" id="PS51459">
    <property type="entry name" value="FIDO"/>
    <property type="match status" value="1"/>
</dbReference>
<dbReference type="OrthoDB" id="536158at2759"/>
<dbReference type="Proteomes" id="UP000613740">
    <property type="component" value="Unassembled WGS sequence"/>
</dbReference>
<evidence type="ECO:0000256" key="1">
    <source>
        <dbReference type="PIRSR" id="PIRSR640198-1"/>
    </source>
</evidence>
<feature type="active site" evidence="1">
    <location>
        <position position="89"/>
    </location>
</feature>
<dbReference type="Pfam" id="PF02661">
    <property type="entry name" value="Fic"/>
    <property type="match status" value="1"/>
</dbReference>
<dbReference type="PANTHER" id="PTHR13504">
    <property type="entry name" value="FIDO DOMAIN-CONTAINING PROTEIN DDB_G0283145"/>
    <property type="match status" value="1"/>
</dbReference>
<dbReference type="PANTHER" id="PTHR13504:SF38">
    <property type="entry name" value="FIDO DOMAIN-CONTAINING PROTEIN"/>
    <property type="match status" value="1"/>
</dbReference>
<sequence length="173" mass="19370">MTLDLLTCEAVKLMHKILMWGAEGVSAGEYRTLPAHSGTGTVYPEAEYIDGGMVAVLENFHRDLALVASGALDKHIMAARLFYEMIMLHPFQNGNGRLCRLLVTYALMKAGDPFPVCLSNGHKKSRQHFQQVLRHADAHVGDVTRLAAYILECRHHAWQNFNRNLHYLPGKGC</sequence>
<dbReference type="Gene3D" id="1.10.3290.10">
    <property type="entry name" value="Fido-like domain"/>
    <property type="match status" value="1"/>
</dbReference>
<dbReference type="InterPro" id="IPR003812">
    <property type="entry name" value="Fido"/>
</dbReference>
<dbReference type="EMBL" id="JAEHOD010000013">
    <property type="protein sequence ID" value="KAG2449555.1"/>
    <property type="molecule type" value="Genomic_DNA"/>
</dbReference>
<comment type="caution">
    <text evidence="3">The sequence shown here is derived from an EMBL/GenBank/DDBJ whole genome shotgun (WGS) entry which is preliminary data.</text>
</comment>
<organism evidence="3 4">
    <name type="scientific">Chlamydomonas schloesseri</name>
    <dbReference type="NCBI Taxonomy" id="2026947"/>
    <lineage>
        <taxon>Eukaryota</taxon>
        <taxon>Viridiplantae</taxon>
        <taxon>Chlorophyta</taxon>
        <taxon>core chlorophytes</taxon>
        <taxon>Chlorophyceae</taxon>
        <taxon>CS clade</taxon>
        <taxon>Chlamydomonadales</taxon>
        <taxon>Chlamydomonadaceae</taxon>
        <taxon>Chlamydomonas</taxon>
    </lineage>
</organism>
<gene>
    <name evidence="3" type="ORF">HYH02_005089</name>
</gene>
<evidence type="ECO:0000313" key="3">
    <source>
        <dbReference type="EMBL" id="KAG2449555.1"/>
    </source>
</evidence>
<dbReference type="SUPFAM" id="SSF140931">
    <property type="entry name" value="Fic-like"/>
    <property type="match status" value="1"/>
</dbReference>
<dbReference type="InterPro" id="IPR036597">
    <property type="entry name" value="Fido-like_dom_sf"/>
</dbReference>
<dbReference type="InterPro" id="IPR040198">
    <property type="entry name" value="Fido_containing"/>
</dbReference>
<proteinExistence type="predicted"/>
<evidence type="ECO:0000259" key="2">
    <source>
        <dbReference type="PROSITE" id="PS51459"/>
    </source>
</evidence>
<name>A0A836B787_9CHLO</name>
<feature type="domain" description="Fido" evidence="2">
    <location>
        <begin position="6"/>
        <end position="152"/>
    </location>
</feature>
<keyword evidence="4" id="KW-1185">Reference proteome</keyword>
<protein>
    <recommendedName>
        <fullName evidence="2">Fido domain-containing protein</fullName>
    </recommendedName>
</protein>